<dbReference type="Pfam" id="PF03443">
    <property type="entry name" value="AA9"/>
    <property type="match status" value="1"/>
</dbReference>
<protein>
    <recommendedName>
        <fullName evidence="11">AA9 family lytic polysaccharide monooxygenase</fullName>
        <ecNumber evidence="11">1.14.99.56</ecNumber>
    </recommendedName>
    <alternativeName>
        <fullName evidence="11">Endo-beta-1,4-glucanase</fullName>
    </alternativeName>
    <alternativeName>
        <fullName evidence="11">Glycosyl hydrolase 61 family protein</fullName>
    </alternativeName>
</protein>
<dbReference type="GO" id="GO:0030245">
    <property type="term" value="P:cellulose catabolic process"/>
    <property type="evidence" value="ECO:0007669"/>
    <property type="project" value="UniProtKB-UniRule"/>
</dbReference>
<evidence type="ECO:0000256" key="4">
    <source>
        <dbReference type="ARBA" id="ARBA00023001"/>
    </source>
</evidence>
<evidence type="ECO:0000313" key="14">
    <source>
        <dbReference type="EMBL" id="PSN71556.1"/>
    </source>
</evidence>
<dbReference type="AlphaFoldDB" id="A0A2T2P222"/>
<evidence type="ECO:0000256" key="11">
    <source>
        <dbReference type="RuleBase" id="RU368122"/>
    </source>
</evidence>
<dbReference type="EMBL" id="KZ678131">
    <property type="protein sequence ID" value="PSN71556.1"/>
    <property type="molecule type" value="Genomic_DNA"/>
</dbReference>
<evidence type="ECO:0000256" key="5">
    <source>
        <dbReference type="ARBA" id="ARBA00023008"/>
    </source>
</evidence>
<dbReference type="PANTHER" id="PTHR33353:SF17">
    <property type="entry name" value="ENDO-BETA-1,4-GLUCANASE D"/>
    <property type="match status" value="1"/>
</dbReference>
<evidence type="ECO:0000256" key="10">
    <source>
        <dbReference type="ARBA" id="ARBA00045077"/>
    </source>
</evidence>
<accession>A0A2T2P222</accession>
<evidence type="ECO:0000256" key="7">
    <source>
        <dbReference type="ARBA" id="ARBA00023277"/>
    </source>
</evidence>
<evidence type="ECO:0000256" key="3">
    <source>
        <dbReference type="ARBA" id="ARBA00022525"/>
    </source>
</evidence>
<dbReference type="Gene3D" id="2.70.50.70">
    <property type="match status" value="1"/>
</dbReference>
<keyword evidence="4 11" id="KW-0136">Cellulose degradation</keyword>
<gene>
    <name evidence="14" type="ORF">BS50DRAFT_598443</name>
</gene>
<comment type="similarity">
    <text evidence="9">Belongs to the polysaccharide monooxygenase AA9 family.</text>
</comment>
<dbReference type="GO" id="GO:0005576">
    <property type="term" value="C:extracellular region"/>
    <property type="evidence" value="ECO:0007669"/>
    <property type="project" value="UniProtKB-SubCell"/>
</dbReference>
<sequence length="223" mass="22614">MVYIAPKESNGEGDVWVKIWEDGYTDGKWGVDNFITNKGLITVTLPDLAAGEYLIRPELIGLHEGNREGGAQFYNGCGQLKITGSGSATLPAGVDITKAYSASDAGVLVDIYSGLTSYEIPGPAVWDGASGAGSGSGSGNESSPAPATSATPVASSTPSATASPVAEEAPAQTSAAAPAPSAGGNTGSGSLPESFTLEQFISWLQESAGSSTKKARRHARAFL</sequence>
<feature type="region of interest" description="Disordered" evidence="12">
    <location>
        <begin position="129"/>
        <end position="193"/>
    </location>
</feature>
<comment type="catalytic activity">
    <reaction evidence="10 11">
        <text>[(1-&gt;4)-beta-D-glucosyl]n+m + reduced acceptor + O2 = 4-dehydro-beta-D-glucosyl-[(1-&gt;4)-beta-D-glucosyl]n-1 + [(1-&gt;4)-beta-D-glucosyl]m + acceptor + H2O.</text>
        <dbReference type="EC" id="1.14.99.56"/>
    </reaction>
</comment>
<comment type="domain">
    <text evidence="11">Has a modular structure: an endo-beta-1,4-glucanase catalytic module at the N-terminus, a linker rich in serines and threonines, and a C-terminal carbohydrate-binding module (CBM).</text>
</comment>
<organism evidence="14 15">
    <name type="scientific">Corynespora cassiicola Philippines</name>
    <dbReference type="NCBI Taxonomy" id="1448308"/>
    <lineage>
        <taxon>Eukaryota</taxon>
        <taxon>Fungi</taxon>
        <taxon>Dikarya</taxon>
        <taxon>Ascomycota</taxon>
        <taxon>Pezizomycotina</taxon>
        <taxon>Dothideomycetes</taxon>
        <taxon>Pleosporomycetidae</taxon>
        <taxon>Pleosporales</taxon>
        <taxon>Corynesporascaceae</taxon>
        <taxon>Corynespora</taxon>
    </lineage>
</organism>
<evidence type="ECO:0000256" key="12">
    <source>
        <dbReference type="SAM" id="MobiDB-lite"/>
    </source>
</evidence>
<dbReference type="InterPro" id="IPR005103">
    <property type="entry name" value="AA9_LPMO"/>
</dbReference>
<dbReference type="CDD" id="cd21175">
    <property type="entry name" value="LPMO_AA9"/>
    <property type="match status" value="1"/>
</dbReference>
<evidence type="ECO:0000256" key="1">
    <source>
        <dbReference type="ARBA" id="ARBA00001973"/>
    </source>
</evidence>
<evidence type="ECO:0000259" key="13">
    <source>
        <dbReference type="Pfam" id="PF03443"/>
    </source>
</evidence>
<keyword evidence="15" id="KW-1185">Reference proteome</keyword>
<evidence type="ECO:0000256" key="8">
    <source>
        <dbReference type="ARBA" id="ARBA00023326"/>
    </source>
</evidence>
<evidence type="ECO:0000256" key="6">
    <source>
        <dbReference type="ARBA" id="ARBA00023157"/>
    </source>
</evidence>
<dbReference type="EC" id="1.14.99.56" evidence="11"/>
<keyword evidence="5" id="KW-0186">Copper</keyword>
<dbReference type="GO" id="GO:0030248">
    <property type="term" value="F:cellulose binding"/>
    <property type="evidence" value="ECO:0007669"/>
    <property type="project" value="UniProtKB-UniRule"/>
</dbReference>
<dbReference type="STRING" id="1448308.A0A2T2P222"/>
<comment type="cofactor">
    <cofactor evidence="1">
        <name>Cu(2+)</name>
        <dbReference type="ChEBI" id="CHEBI:29036"/>
    </cofactor>
</comment>
<dbReference type="PANTHER" id="PTHR33353">
    <property type="entry name" value="PUTATIVE (AFU_ORTHOLOGUE AFUA_1G12560)-RELATED"/>
    <property type="match status" value="1"/>
</dbReference>
<comment type="function">
    <text evidence="11">Lytic polysaccharide monooxygenase (LMPO) that depolymerizes crystalline and amorphous polysaccharides via the oxidation of scissile alpha- or beta-(1-4)-glycosidic bonds, yielding C1 and/or C4 oxidation products. Catalysis by LPMOs requires the reduction of the active-site copper from Cu(II) to Cu(I) by a reducing agent and H(2)O(2) or O(2) as a cosubstrate.</text>
</comment>
<comment type="subcellular location">
    <subcellularLocation>
        <location evidence="2 11">Secreted</location>
    </subcellularLocation>
</comment>
<dbReference type="GO" id="GO:0008810">
    <property type="term" value="F:cellulase activity"/>
    <property type="evidence" value="ECO:0007669"/>
    <property type="project" value="UniProtKB-UniRule"/>
</dbReference>
<keyword evidence="8 11" id="KW-0624">Polysaccharide degradation</keyword>
<proteinExistence type="inferred from homology"/>
<dbReference type="InterPro" id="IPR049892">
    <property type="entry name" value="AA9"/>
</dbReference>
<dbReference type="OrthoDB" id="5558646at2759"/>
<evidence type="ECO:0000313" key="15">
    <source>
        <dbReference type="Proteomes" id="UP000240883"/>
    </source>
</evidence>
<feature type="compositionally biased region" description="Low complexity" evidence="12">
    <location>
        <begin position="139"/>
        <end position="183"/>
    </location>
</feature>
<feature type="domain" description="Auxiliary Activity family 9 catalytic" evidence="13">
    <location>
        <begin position="2"/>
        <end position="115"/>
    </location>
</feature>
<keyword evidence="3 11" id="KW-0964">Secreted</keyword>
<keyword evidence="6 11" id="KW-1015">Disulfide bond</keyword>
<evidence type="ECO:0000256" key="2">
    <source>
        <dbReference type="ARBA" id="ARBA00004613"/>
    </source>
</evidence>
<reference evidence="14 15" key="1">
    <citation type="journal article" date="2018" name="Front. Microbiol.">
        <title>Genome-Wide Analysis of Corynespora cassiicola Leaf Fall Disease Putative Effectors.</title>
        <authorList>
            <person name="Lopez D."/>
            <person name="Ribeiro S."/>
            <person name="Label P."/>
            <person name="Fumanal B."/>
            <person name="Venisse J.S."/>
            <person name="Kohler A."/>
            <person name="de Oliveira R.R."/>
            <person name="Labutti K."/>
            <person name="Lipzen A."/>
            <person name="Lail K."/>
            <person name="Bauer D."/>
            <person name="Ohm R.A."/>
            <person name="Barry K.W."/>
            <person name="Spatafora J."/>
            <person name="Grigoriev I.V."/>
            <person name="Martin F.M."/>
            <person name="Pujade-Renaud V."/>
        </authorList>
    </citation>
    <scope>NUCLEOTIDE SEQUENCE [LARGE SCALE GENOMIC DNA]</scope>
    <source>
        <strain evidence="14 15">Philippines</strain>
    </source>
</reference>
<name>A0A2T2P222_CORCC</name>
<dbReference type="Proteomes" id="UP000240883">
    <property type="component" value="Unassembled WGS sequence"/>
</dbReference>
<keyword evidence="7 11" id="KW-0119">Carbohydrate metabolism</keyword>
<evidence type="ECO:0000256" key="9">
    <source>
        <dbReference type="ARBA" id="ARBA00044502"/>
    </source>
</evidence>